<sequence>MSLDVSPRMRAACEEGKRPMRAPQGPAVDAFVYPDSHSLVCPRPSSASVRYRVCANDQEILCQTIVNMTRNVCFTERETARLVNIYKDYDCLWNPKHEAYRDQATRLAAYKEILEKLNIPNLKVKDVPIKIKNLRSTYYQEIKRIRRSVRAGGPTYKPKVSWFKTLHNLLEPFVFERPYATKQPNKDIISQTVATPLQVEDKPRDNYTETERVTSRNNSEDEFDSFGKYIAITLRSMPPEFSIVAKTELQKTLSEIQLKVLREMPAGSSINHQQHIIQPSVSEVSVKSENDDSNMESTNHHTLDSWDPCLFKTETAPWQWVASPLGFNMLLSMFKDNLPAVEKYMEVAKSLENVQGCNMKRRIFSSLSSSHPLIDLSEYPDIEKADFKKNENAFTIFVNKYGPLRYHEFSSKTEFIFTSVCTFQSTWPSEPNTGFMKLYNSFEYTQDVNYEGRLLELPLRTEGFKLVLVLPNEGTIVKTLFSTLSDHGLAAAINSIQPLFTGKTELMMPISIDVTSRIELDNTKQGAPIQYGTIAVSDKGAQVKVLTCLYSPASAVSSNEAVTSLQPTEVWPPPPFYFAIVYKDTPIFYGDFNKPILRATHLKHKK</sequence>
<gene>
    <name evidence="2" type="ORF">SFRICE_003730</name>
</gene>
<dbReference type="Pfam" id="PF10545">
    <property type="entry name" value="MADF_DNA_bdg"/>
    <property type="match status" value="1"/>
</dbReference>
<dbReference type="AlphaFoldDB" id="A0A2H1W1L5"/>
<dbReference type="SMART" id="SM00595">
    <property type="entry name" value="MADF"/>
    <property type="match status" value="1"/>
</dbReference>
<dbReference type="InterPro" id="IPR036186">
    <property type="entry name" value="Serpin_sf"/>
</dbReference>
<protein>
    <submittedName>
        <fullName evidence="2">SFRICE_003730</fullName>
    </submittedName>
</protein>
<dbReference type="SUPFAM" id="SSF56574">
    <property type="entry name" value="Serpins"/>
    <property type="match status" value="1"/>
</dbReference>
<dbReference type="PROSITE" id="PS51029">
    <property type="entry name" value="MADF"/>
    <property type="match status" value="1"/>
</dbReference>
<reference evidence="2" key="1">
    <citation type="submission" date="2016-07" db="EMBL/GenBank/DDBJ databases">
        <authorList>
            <person name="Bretaudeau A."/>
        </authorList>
    </citation>
    <scope>NUCLEOTIDE SEQUENCE</scope>
    <source>
        <strain evidence="2">Rice</strain>
        <tissue evidence="2">Whole body</tissue>
    </source>
</reference>
<dbReference type="InterPro" id="IPR006578">
    <property type="entry name" value="MADF-dom"/>
</dbReference>
<proteinExistence type="predicted"/>
<dbReference type="PANTHER" id="PTHR21505">
    <property type="entry name" value="MADF DOMAIN-CONTAINING PROTEIN-RELATED"/>
    <property type="match status" value="1"/>
</dbReference>
<organism evidence="2">
    <name type="scientific">Spodoptera frugiperda</name>
    <name type="common">Fall armyworm</name>
    <dbReference type="NCBI Taxonomy" id="7108"/>
    <lineage>
        <taxon>Eukaryota</taxon>
        <taxon>Metazoa</taxon>
        <taxon>Ecdysozoa</taxon>
        <taxon>Arthropoda</taxon>
        <taxon>Hexapoda</taxon>
        <taxon>Insecta</taxon>
        <taxon>Pterygota</taxon>
        <taxon>Neoptera</taxon>
        <taxon>Endopterygota</taxon>
        <taxon>Lepidoptera</taxon>
        <taxon>Glossata</taxon>
        <taxon>Ditrysia</taxon>
        <taxon>Noctuoidea</taxon>
        <taxon>Noctuidae</taxon>
        <taxon>Amphipyrinae</taxon>
        <taxon>Spodoptera</taxon>
    </lineage>
</organism>
<name>A0A2H1W1L5_SPOFR</name>
<dbReference type="EMBL" id="ODYU01005752">
    <property type="protein sequence ID" value="SOQ46927.1"/>
    <property type="molecule type" value="Genomic_DNA"/>
</dbReference>
<feature type="domain" description="MADF" evidence="1">
    <location>
        <begin position="81"/>
        <end position="174"/>
    </location>
</feature>
<evidence type="ECO:0000313" key="2">
    <source>
        <dbReference type="EMBL" id="SOQ46927.1"/>
    </source>
</evidence>
<accession>A0A2H1W1L5</accession>
<dbReference type="OrthoDB" id="6629625at2759"/>
<dbReference type="PANTHER" id="PTHR21505:SF8">
    <property type="entry name" value="DPT-YFP REPRESSOR BY OVEREXPRESSION, ISOFORM D-RELATED"/>
    <property type="match status" value="1"/>
</dbReference>
<dbReference type="Gene3D" id="2.30.39.10">
    <property type="entry name" value="Alpha-1-antitrypsin, domain 1"/>
    <property type="match status" value="1"/>
</dbReference>
<dbReference type="InterPro" id="IPR042185">
    <property type="entry name" value="Serpin_sf_2"/>
</dbReference>
<evidence type="ECO:0000259" key="1">
    <source>
        <dbReference type="PROSITE" id="PS51029"/>
    </source>
</evidence>